<dbReference type="InterPro" id="IPR019734">
    <property type="entry name" value="TPR_rpt"/>
</dbReference>
<gene>
    <name evidence="2" type="ORF">P3G67_24880</name>
</gene>
<keyword evidence="1" id="KW-0802">TPR repeat</keyword>
<reference evidence="2 3" key="1">
    <citation type="submission" date="2023-03" db="EMBL/GenBank/DDBJ databases">
        <title>Draft genome sequence of Streptomyces sp. RB6PN23 isolated from peat swamp forest in Thailand.</title>
        <authorList>
            <person name="Klaysubun C."/>
            <person name="Duangmal K."/>
        </authorList>
    </citation>
    <scope>NUCLEOTIDE SEQUENCE [LARGE SCALE GENOMIC DNA]</scope>
    <source>
        <strain evidence="2 3">RB6PN23</strain>
    </source>
</reference>
<dbReference type="SMART" id="SM00028">
    <property type="entry name" value="TPR"/>
    <property type="match status" value="1"/>
</dbReference>
<name>A0ABT5ZRG4_9ACTN</name>
<dbReference type="Gene3D" id="1.25.40.10">
    <property type="entry name" value="Tetratricopeptide repeat domain"/>
    <property type="match status" value="1"/>
</dbReference>
<dbReference type="RefSeq" id="WP_276095473.1">
    <property type="nucleotide sequence ID" value="NZ_JARJBC010000017.1"/>
</dbReference>
<evidence type="ECO:0000313" key="3">
    <source>
        <dbReference type="Proteomes" id="UP001216579"/>
    </source>
</evidence>
<evidence type="ECO:0000256" key="1">
    <source>
        <dbReference type="PROSITE-ProRule" id="PRU00339"/>
    </source>
</evidence>
<keyword evidence="3" id="KW-1185">Reference proteome</keyword>
<proteinExistence type="predicted"/>
<dbReference type="PROSITE" id="PS50005">
    <property type="entry name" value="TPR"/>
    <property type="match status" value="1"/>
</dbReference>
<dbReference type="SUPFAM" id="SSF48452">
    <property type="entry name" value="TPR-like"/>
    <property type="match status" value="1"/>
</dbReference>
<dbReference type="InterPro" id="IPR011990">
    <property type="entry name" value="TPR-like_helical_dom_sf"/>
</dbReference>
<dbReference type="EMBL" id="JARJBC010000017">
    <property type="protein sequence ID" value="MDF3292408.1"/>
    <property type="molecule type" value="Genomic_DNA"/>
</dbReference>
<evidence type="ECO:0000313" key="2">
    <source>
        <dbReference type="EMBL" id="MDF3292408.1"/>
    </source>
</evidence>
<accession>A0ABT5ZRG4</accession>
<dbReference type="Proteomes" id="UP001216579">
    <property type="component" value="Unassembled WGS sequence"/>
</dbReference>
<sequence length="258" mass="28075">MTHALNASGRAAALAHAASRATETFSDPRWPACLAEALRSLDATWQESAQVCADVAWQARATGHSALGVLCPDQVTDHGPDPITGRTYRHLYLSTLRYDFRCRTIESLVNRVPLSVLDPDPYSWAMHAFARLGQSRSQGLADMERVLDTAGDHPKTLHVLLHGVRLGGLLPRRAHHLLALVDRLPDGGAGDPIALFRKASALRSLGRYPEALATIDRALELLPHGELAVHADLVRERALVTAAHDLTQLALSDWKIGP</sequence>
<protein>
    <submittedName>
        <fullName evidence="2">Tetratricopeptide repeat protein</fullName>
    </submittedName>
</protein>
<feature type="repeat" description="TPR" evidence="1">
    <location>
        <begin position="192"/>
        <end position="225"/>
    </location>
</feature>
<comment type="caution">
    <text evidence="2">The sequence shown here is derived from an EMBL/GenBank/DDBJ whole genome shotgun (WGS) entry which is preliminary data.</text>
</comment>
<organism evidence="2 3">
    <name type="scientific">Streptomyces silvisoli</name>
    <dbReference type="NCBI Taxonomy" id="3034235"/>
    <lineage>
        <taxon>Bacteria</taxon>
        <taxon>Bacillati</taxon>
        <taxon>Actinomycetota</taxon>
        <taxon>Actinomycetes</taxon>
        <taxon>Kitasatosporales</taxon>
        <taxon>Streptomycetaceae</taxon>
        <taxon>Streptomyces</taxon>
    </lineage>
</organism>